<dbReference type="RefSeq" id="WP_263545368.1">
    <property type="nucleotide sequence ID" value="NZ_JAOVZO020000017.1"/>
</dbReference>
<keyword evidence="3" id="KW-0804">Transcription</keyword>
<dbReference type="InterPro" id="IPR018062">
    <property type="entry name" value="HTH_AraC-typ_CS"/>
</dbReference>
<evidence type="ECO:0000256" key="3">
    <source>
        <dbReference type="ARBA" id="ARBA00023163"/>
    </source>
</evidence>
<evidence type="ECO:0000256" key="4">
    <source>
        <dbReference type="SAM" id="Phobius"/>
    </source>
</evidence>
<organism evidence="6 7">
    <name type="scientific">Tahibacter soli</name>
    <dbReference type="NCBI Taxonomy" id="2983605"/>
    <lineage>
        <taxon>Bacteria</taxon>
        <taxon>Pseudomonadati</taxon>
        <taxon>Pseudomonadota</taxon>
        <taxon>Gammaproteobacteria</taxon>
        <taxon>Lysobacterales</taxon>
        <taxon>Rhodanobacteraceae</taxon>
        <taxon>Tahibacter</taxon>
    </lineage>
</organism>
<dbReference type="GO" id="GO:0003700">
    <property type="term" value="F:DNA-binding transcription factor activity"/>
    <property type="evidence" value="ECO:0007669"/>
    <property type="project" value="InterPro"/>
</dbReference>
<evidence type="ECO:0000313" key="7">
    <source>
        <dbReference type="Proteomes" id="UP001139971"/>
    </source>
</evidence>
<dbReference type="SMART" id="SM00342">
    <property type="entry name" value="HTH_ARAC"/>
    <property type="match status" value="1"/>
</dbReference>
<dbReference type="PRINTS" id="PR00032">
    <property type="entry name" value="HTHARAC"/>
</dbReference>
<keyword evidence="4" id="KW-1133">Transmembrane helix</keyword>
<dbReference type="InterPro" id="IPR018060">
    <property type="entry name" value="HTH_AraC"/>
</dbReference>
<keyword evidence="7" id="KW-1185">Reference proteome</keyword>
<keyword evidence="2" id="KW-0238">DNA-binding</keyword>
<dbReference type="PANTHER" id="PTHR43280:SF29">
    <property type="entry name" value="ARAC-FAMILY TRANSCRIPTIONAL REGULATOR"/>
    <property type="match status" value="1"/>
</dbReference>
<keyword evidence="1" id="KW-0805">Transcription regulation</keyword>
<feature type="transmembrane region" description="Helical" evidence="4">
    <location>
        <begin position="205"/>
        <end position="226"/>
    </location>
</feature>
<dbReference type="Proteomes" id="UP001139971">
    <property type="component" value="Unassembled WGS sequence"/>
</dbReference>
<dbReference type="SUPFAM" id="SSF46689">
    <property type="entry name" value="Homeodomain-like"/>
    <property type="match status" value="1"/>
</dbReference>
<dbReference type="Gene3D" id="1.10.10.60">
    <property type="entry name" value="Homeodomain-like"/>
    <property type="match status" value="1"/>
</dbReference>
<dbReference type="InterPro" id="IPR020449">
    <property type="entry name" value="Tscrpt_reg_AraC-type_HTH"/>
</dbReference>
<keyword evidence="4" id="KW-0472">Membrane</keyword>
<evidence type="ECO:0000256" key="1">
    <source>
        <dbReference type="ARBA" id="ARBA00023015"/>
    </source>
</evidence>
<feature type="transmembrane region" description="Helical" evidence="4">
    <location>
        <begin position="137"/>
        <end position="158"/>
    </location>
</feature>
<dbReference type="PROSITE" id="PS01124">
    <property type="entry name" value="HTH_ARAC_FAMILY_2"/>
    <property type="match status" value="1"/>
</dbReference>
<dbReference type="GO" id="GO:0043565">
    <property type="term" value="F:sequence-specific DNA binding"/>
    <property type="evidence" value="ECO:0007669"/>
    <property type="project" value="InterPro"/>
</dbReference>
<evidence type="ECO:0000313" key="6">
    <source>
        <dbReference type="EMBL" id="MDC8013153.1"/>
    </source>
</evidence>
<dbReference type="EMBL" id="JAOVZO020000017">
    <property type="protein sequence ID" value="MDC8013153.1"/>
    <property type="molecule type" value="Genomic_DNA"/>
</dbReference>
<dbReference type="PANTHER" id="PTHR43280">
    <property type="entry name" value="ARAC-FAMILY TRANSCRIPTIONAL REGULATOR"/>
    <property type="match status" value="1"/>
</dbReference>
<evidence type="ECO:0000259" key="5">
    <source>
        <dbReference type="PROSITE" id="PS01124"/>
    </source>
</evidence>
<reference evidence="6" key="1">
    <citation type="submission" date="2023-02" db="EMBL/GenBank/DDBJ databases">
        <title>Tahibacter soli sp. nov. isolated from soil.</title>
        <authorList>
            <person name="Baek J.H."/>
            <person name="Lee J.K."/>
            <person name="Choi D.G."/>
            <person name="Jeon C.O."/>
        </authorList>
    </citation>
    <scope>NUCLEOTIDE SEQUENCE</scope>
    <source>
        <strain evidence="6">BL</strain>
    </source>
</reference>
<sequence length="376" mass="42078">MNTWSLLYVVGASQAALLALALWRRPLNAEANRVLAVWIALIGIDLVVKAAYFHAPGPALFKPYRFVGLFPFLYGAFFYVYVRVLTQARPVGWHDVRHLAGFAFALVVKAGMLLQSQAETEAYFARLAAGEPMGDRWWFDIALYAYSLSYIVAALVRVRRYRRGLLARRSDADAMSLRWIDAMAASQIVIWCIATAHWLVRVRWIDYPLIYGAVVAWVFVVGYLSLRQNVIPAAPAPDPQPPAASLDEAPLDDARGAAVESRLAQLMSQEALYREPALTIGQLARRSGYPEYLVSAVINRRCDGNFWEYINRLRIEAVRERLADANDARTILDIAYDCGFTSKSTFNAAFKRQLGLTPSAYRGRHAATAAIRTVPD</sequence>
<dbReference type="InterPro" id="IPR009057">
    <property type="entry name" value="Homeodomain-like_sf"/>
</dbReference>
<accession>A0A9X4BI38</accession>
<proteinExistence type="predicted"/>
<dbReference type="PROSITE" id="PS00041">
    <property type="entry name" value="HTH_ARAC_FAMILY_1"/>
    <property type="match status" value="1"/>
</dbReference>
<feature type="transmembrane region" description="Helical" evidence="4">
    <location>
        <begin position="66"/>
        <end position="86"/>
    </location>
</feature>
<feature type="domain" description="HTH araC/xylS-type" evidence="5">
    <location>
        <begin position="261"/>
        <end position="364"/>
    </location>
</feature>
<dbReference type="Pfam" id="PF12833">
    <property type="entry name" value="HTH_18"/>
    <property type="match status" value="1"/>
</dbReference>
<keyword evidence="4" id="KW-0812">Transmembrane</keyword>
<feature type="transmembrane region" description="Helical" evidence="4">
    <location>
        <begin position="179"/>
        <end position="199"/>
    </location>
</feature>
<dbReference type="AlphaFoldDB" id="A0A9X4BI38"/>
<comment type="caution">
    <text evidence="6">The sequence shown here is derived from an EMBL/GenBank/DDBJ whole genome shotgun (WGS) entry which is preliminary data.</text>
</comment>
<feature type="transmembrane region" description="Helical" evidence="4">
    <location>
        <begin position="6"/>
        <end position="23"/>
    </location>
</feature>
<protein>
    <submittedName>
        <fullName evidence="6">AraC family transcriptional regulator</fullName>
    </submittedName>
</protein>
<gene>
    <name evidence="6" type="ORF">OD750_011430</name>
</gene>
<name>A0A9X4BI38_9GAMM</name>
<evidence type="ECO:0000256" key="2">
    <source>
        <dbReference type="ARBA" id="ARBA00023125"/>
    </source>
</evidence>
<feature type="transmembrane region" description="Helical" evidence="4">
    <location>
        <begin position="98"/>
        <end position="117"/>
    </location>
</feature>
<feature type="transmembrane region" description="Helical" evidence="4">
    <location>
        <begin position="35"/>
        <end position="54"/>
    </location>
</feature>